<evidence type="ECO:0000313" key="16">
    <source>
        <dbReference type="WBParaSite" id="MCU_006746-RD"/>
    </source>
</evidence>
<proteinExistence type="inferred from homology"/>
<dbReference type="PROSITE" id="PS51194">
    <property type="entry name" value="HELICASE_CTER"/>
    <property type="match status" value="1"/>
</dbReference>
<dbReference type="Gene3D" id="1.10.1520.10">
    <property type="entry name" value="Ribonuclease III domain"/>
    <property type="match status" value="2"/>
</dbReference>
<dbReference type="Pfam" id="PF03368">
    <property type="entry name" value="Dicer_dimer"/>
    <property type="match status" value="1"/>
</dbReference>
<dbReference type="PROSITE" id="PS51192">
    <property type="entry name" value="HELICASE_ATP_BIND_1"/>
    <property type="match status" value="1"/>
</dbReference>
<dbReference type="PROSITE" id="PS50142">
    <property type="entry name" value="RNASE_3_2"/>
    <property type="match status" value="2"/>
</dbReference>
<evidence type="ECO:0000256" key="1">
    <source>
        <dbReference type="ARBA" id="ARBA00001936"/>
    </source>
</evidence>
<feature type="domain" description="Helicase ATP-binding" evidence="13">
    <location>
        <begin position="26"/>
        <end position="220"/>
    </location>
</feature>
<dbReference type="SMART" id="SM00490">
    <property type="entry name" value="HELICc"/>
    <property type="match status" value="1"/>
</dbReference>
<dbReference type="SMART" id="SM00487">
    <property type="entry name" value="DEXDc"/>
    <property type="match status" value="1"/>
</dbReference>
<evidence type="ECO:0000256" key="4">
    <source>
        <dbReference type="ARBA" id="ARBA00022737"/>
    </source>
</evidence>
<evidence type="ECO:0000256" key="9">
    <source>
        <dbReference type="ARBA" id="ARBA00022842"/>
    </source>
</evidence>
<organism evidence="16">
    <name type="scientific">Mesocestoides corti</name>
    <name type="common">Flatworm</name>
    <dbReference type="NCBI Taxonomy" id="53468"/>
    <lineage>
        <taxon>Eukaryota</taxon>
        <taxon>Metazoa</taxon>
        <taxon>Spiralia</taxon>
        <taxon>Lophotrochozoa</taxon>
        <taxon>Platyhelminthes</taxon>
        <taxon>Cestoda</taxon>
        <taxon>Eucestoda</taxon>
        <taxon>Cyclophyllidea</taxon>
        <taxon>Mesocestoididae</taxon>
        <taxon>Mesocestoides</taxon>
    </lineage>
</organism>
<comment type="cofactor">
    <cofactor evidence="2">
        <name>Mg(2+)</name>
        <dbReference type="ChEBI" id="CHEBI:18420"/>
    </cofactor>
</comment>
<dbReference type="GO" id="GO:0046872">
    <property type="term" value="F:metal ion binding"/>
    <property type="evidence" value="ECO:0007669"/>
    <property type="project" value="UniProtKB-KW"/>
</dbReference>
<evidence type="ECO:0000256" key="8">
    <source>
        <dbReference type="ARBA" id="ARBA00022840"/>
    </source>
</evidence>
<keyword evidence="5" id="KW-0547">Nucleotide-binding</keyword>
<keyword evidence="3" id="KW-0479">Metal-binding</keyword>
<dbReference type="SMART" id="SM00535">
    <property type="entry name" value="RIBOc"/>
    <property type="match status" value="2"/>
</dbReference>
<comment type="similarity">
    <text evidence="11">Belongs to the helicase family. Dicer subfamily.</text>
</comment>
<keyword evidence="9" id="KW-0460">Magnesium</keyword>
<comment type="cofactor">
    <cofactor evidence="1">
        <name>Mn(2+)</name>
        <dbReference type="ChEBI" id="CHEBI:29035"/>
    </cofactor>
</comment>
<dbReference type="PROSITE" id="PS00517">
    <property type="entry name" value="RNASE_3_1"/>
    <property type="match status" value="1"/>
</dbReference>
<dbReference type="InterPro" id="IPR005034">
    <property type="entry name" value="Dicer_dimerisation"/>
</dbReference>
<keyword evidence="8" id="KW-0067">ATP-binding</keyword>
<feature type="domain" description="Helicase C-terminal" evidence="14">
    <location>
        <begin position="430"/>
        <end position="590"/>
    </location>
</feature>
<dbReference type="InterPro" id="IPR011545">
    <property type="entry name" value="DEAD/DEAH_box_helicase_dom"/>
</dbReference>
<dbReference type="InterPro" id="IPR014001">
    <property type="entry name" value="Helicase_ATP-bd"/>
</dbReference>
<dbReference type="FunFam" id="1.10.1520.10:FF:000004">
    <property type="entry name" value="Endoribonuclease dicer-like 1"/>
    <property type="match status" value="1"/>
</dbReference>
<dbReference type="PANTHER" id="PTHR14950:SF37">
    <property type="entry name" value="ENDORIBONUCLEASE DICER"/>
    <property type="match status" value="1"/>
</dbReference>
<dbReference type="CDD" id="cd00593">
    <property type="entry name" value="RIBOc"/>
    <property type="match status" value="2"/>
</dbReference>
<dbReference type="PANTHER" id="PTHR14950">
    <property type="entry name" value="DICER-RELATED"/>
    <property type="match status" value="1"/>
</dbReference>
<evidence type="ECO:0000256" key="10">
    <source>
        <dbReference type="ARBA" id="ARBA00022884"/>
    </source>
</evidence>
<reference evidence="16" key="1">
    <citation type="submission" date="2019-11" db="UniProtKB">
        <authorList>
            <consortium name="WormBaseParasite"/>
        </authorList>
    </citation>
    <scope>IDENTIFICATION</scope>
</reference>
<evidence type="ECO:0000259" key="12">
    <source>
        <dbReference type="PROSITE" id="PS50142"/>
    </source>
</evidence>
<keyword evidence="6" id="KW-0378">Hydrolase</keyword>
<dbReference type="GO" id="GO:0004386">
    <property type="term" value="F:helicase activity"/>
    <property type="evidence" value="ECO:0007669"/>
    <property type="project" value="UniProtKB-KW"/>
</dbReference>
<dbReference type="InterPro" id="IPR001650">
    <property type="entry name" value="Helicase_C-like"/>
</dbReference>
<evidence type="ECO:0000256" key="6">
    <source>
        <dbReference type="ARBA" id="ARBA00022801"/>
    </source>
</evidence>
<feature type="domain" description="RNase III" evidence="12">
    <location>
        <begin position="1372"/>
        <end position="1502"/>
    </location>
</feature>
<evidence type="ECO:0000256" key="11">
    <source>
        <dbReference type="PROSITE-ProRule" id="PRU00657"/>
    </source>
</evidence>
<evidence type="ECO:0000259" key="14">
    <source>
        <dbReference type="PROSITE" id="PS51194"/>
    </source>
</evidence>
<keyword evidence="4" id="KW-0677">Repeat</keyword>
<dbReference type="GO" id="GO:0006396">
    <property type="term" value="P:RNA processing"/>
    <property type="evidence" value="ECO:0007669"/>
    <property type="project" value="InterPro"/>
</dbReference>
<dbReference type="InterPro" id="IPR000999">
    <property type="entry name" value="RNase_III_dom"/>
</dbReference>
<accession>A0A5K3FAB1</accession>
<dbReference type="SUPFAM" id="SSF69065">
    <property type="entry name" value="RNase III domain-like"/>
    <property type="match status" value="2"/>
</dbReference>
<dbReference type="InterPro" id="IPR036389">
    <property type="entry name" value="RNase_III_sf"/>
</dbReference>
<feature type="domain" description="RNase III" evidence="12">
    <location>
        <begin position="1617"/>
        <end position="1769"/>
    </location>
</feature>
<feature type="domain" description="Dicer dsRNA-binding fold" evidence="15">
    <location>
        <begin position="625"/>
        <end position="716"/>
    </location>
</feature>
<evidence type="ECO:0000256" key="3">
    <source>
        <dbReference type="ARBA" id="ARBA00022723"/>
    </source>
</evidence>
<dbReference type="Pfam" id="PF00270">
    <property type="entry name" value="DEAD"/>
    <property type="match status" value="1"/>
</dbReference>
<dbReference type="PROSITE" id="PS51327">
    <property type="entry name" value="DICER_DSRBF"/>
    <property type="match status" value="1"/>
</dbReference>
<evidence type="ECO:0000259" key="15">
    <source>
        <dbReference type="PROSITE" id="PS51327"/>
    </source>
</evidence>
<dbReference type="WBParaSite" id="MCU_006746-RD">
    <property type="protein sequence ID" value="MCU_006746-RD"/>
    <property type="gene ID" value="MCU_006746"/>
</dbReference>
<evidence type="ECO:0000256" key="2">
    <source>
        <dbReference type="ARBA" id="ARBA00001946"/>
    </source>
</evidence>
<dbReference type="GO" id="GO:0004525">
    <property type="term" value="F:ribonuclease III activity"/>
    <property type="evidence" value="ECO:0007669"/>
    <property type="project" value="InterPro"/>
</dbReference>
<keyword evidence="10 11" id="KW-0694">RNA-binding</keyword>
<dbReference type="GO" id="GO:0031047">
    <property type="term" value="P:regulatory ncRNA-mediated gene silencing"/>
    <property type="evidence" value="ECO:0007669"/>
    <property type="project" value="UniProtKB-ARBA"/>
</dbReference>
<dbReference type="Gene3D" id="3.40.50.300">
    <property type="entry name" value="P-loop containing nucleotide triphosphate hydrolases"/>
    <property type="match status" value="2"/>
</dbReference>
<dbReference type="SUPFAM" id="SSF52540">
    <property type="entry name" value="P-loop containing nucleoside triphosphate hydrolases"/>
    <property type="match status" value="1"/>
</dbReference>
<dbReference type="InterPro" id="IPR027417">
    <property type="entry name" value="P-loop_NTPase"/>
</dbReference>
<evidence type="ECO:0000256" key="7">
    <source>
        <dbReference type="ARBA" id="ARBA00022806"/>
    </source>
</evidence>
<keyword evidence="7" id="KW-0347">Helicase</keyword>
<evidence type="ECO:0000256" key="5">
    <source>
        <dbReference type="ARBA" id="ARBA00022741"/>
    </source>
</evidence>
<dbReference type="GO" id="GO:0003723">
    <property type="term" value="F:RNA binding"/>
    <property type="evidence" value="ECO:0007669"/>
    <property type="project" value="UniProtKB-UniRule"/>
</dbReference>
<evidence type="ECO:0000259" key="13">
    <source>
        <dbReference type="PROSITE" id="PS51192"/>
    </source>
</evidence>
<protein>
    <submittedName>
        <fullName evidence="16">Helicase ATP-binding domain-containing protein</fullName>
    </submittedName>
</protein>
<name>A0A5K3FAB1_MESCO</name>
<dbReference type="GO" id="GO:0005524">
    <property type="term" value="F:ATP binding"/>
    <property type="evidence" value="ECO:0007669"/>
    <property type="project" value="UniProtKB-KW"/>
</dbReference>
<dbReference type="Gene3D" id="3.30.160.380">
    <property type="entry name" value="Dicer dimerisation domain"/>
    <property type="match status" value="1"/>
</dbReference>
<dbReference type="InterPro" id="IPR038248">
    <property type="entry name" value="Dicer_dimer_sf"/>
</dbReference>
<sequence>MFTRKVTSVHSSKQQLLKARPYQVEIANLAFHESIIAKLNTGLGKTFIAVMVIKHHLPETYRPLNQGGRRIIFITKTVHLVYQQASFLRQQLPVHHDEIGVFHGQVAPGVWIDSWGTDIWQAQLEKHRVLVATAGVFRDVFNHRKINMRNICLVIFDECHHADPDSKSDFVDICQHLHDFPPGKWLPDYSRGPKVLGLTASVVNTMKRGENLEVKVRRLEELMRARIVTTVDDSIKSVSGNRERQIVAYSRGGSQAYHGELYWPVAQVLQEGVKDISLLTCKGDEAYIDLEVLLDKNKQVRKEAFLNVMELQDFNQKKLGRVLKLCLRVMEEFGPWCANHACEQIEKTLWDLLKLTTFPYHSSNDYMRLIRKCLDVLTKARNLYQQLREQKIASLPRPSSQPTDPAWGDWILGHYPMSLKTIQILRTLVHLKKLYENKGGLSALLLVQERIASLALSRLICGVSEMAPLYAGLKASYCVSANPTRNLASMSTAEQLNVLDGFQKGLFNILVATTVVEEGLDVRSCNAVIKADALTNYRSFIQSQGRARAAESKFIVLTDDKHKCQSDISNFLSVEMAMEESLVSRRVEVESDDDDNAQYLDVNEIRKLSFLPFGIDGPRITPSSAPSVLMRYIASLKTDTSYPLKILYSSKKHFGGYQTEMLMPPPSPLQEIIKGPVASNSSLAKQLARIEACKKLYDAGLLDDDLLPYNFRRLIEVSKRNEITDQSDSMAEILSKMHRIRIHQPTSGEGAVERHDNPPNVMSQALLLLTPIEGDIFTNDGVLSDSSVSEYSSIEYTNDHDLPHGIVLTTSTDEEDENGVEEENVDDVDMQDNTKTSSAMYTPMTKQASCQQPVWPYFQLAMPQTPETVPSSARAKTCAAGLAGQSVREEVSSQQKKSVKSSRTSSKARFYEIHRLHSLSAPYQRPIAANQPVYVYTWQLPSPAEVAHLTRVDPECFKYANQTIGLVFSKPISKLDFVCRFPLYLQSGMVRIELRKASVVTFTEEQLSLIQRTHEILSQLSVDISRPENFDLRFENGGLSFYSAPKLMEPSSVPKSNAVAIDPFSEIAIDPEEAHICAMFLIVRLPSGSFDEEASRALVSWSDEKDHYLGGGVKVPPQAEIPRPIIQSGICSRFGLQLSALPPNDWPGVLVRPICLPQYDPGSYAVNGVNPNGLRGLSLINQQMASCLPENIQSGASFLAYFDFKYHSVLETTCQCKGFDPDAPLASVTRISRHLNASNVAAGFAAVEKEVSKEDVMPDLCVIHPLNTWLWLTLCLIPNVLHQIFRCLSTCELRNLLCERLYCESSCANPSEPQFGLPDGGFLMPDRDSVSLSSIPALRKFLIEEQEASSSVPHHPVSEFNAMSLVPPASCLYEAVTAVGAKEAVNLERLELLGDSLLKFASSLRVYATSPPNTDEGQLTFARSAFISNTNLHRLSIDLGLHHYFRSSDFKSKTDYLPPYYFLFDKTKASTTHDSRLFERVYDKSIADSIEALLGVFLLNLEPSCCARLLYFLKVSNQELPMATQATSPLEVASISADYWRRHQSWVPMLLKPEHHAIDPELTSKDAVVLARRSAEVERLIIDSLPREQTSTGKSLDSTKPVYPNHAQALENKQMQLESLEEILGYKFRKIGILIQATTHPSSLLAYHWGCYQRLEFLGDAILDFVVTQRIFKDHPDMNPGQLTDLRAALVSNINLAVVAVRFGIHKYLEQTDPSLWKVISNFSEVLNNDPSKLWQLEDECYERNESLGFKVLGDMVEAIIGAIYVDSGGVTNVVTSVIFHLLEREFVVYGKDLPIDPVRTMHEAYPDLKISTCEDFDSNASGAVPTQISSSGGVAKEDASAHRRPLVRAVATYKNRKFVGEGRNLRAAKLSIAKQLGIGFESIGADS</sequence>
<dbReference type="Pfam" id="PF00636">
    <property type="entry name" value="Ribonuclease_3"/>
    <property type="match status" value="2"/>
</dbReference>
<dbReference type="Pfam" id="PF00271">
    <property type="entry name" value="Helicase_C"/>
    <property type="match status" value="1"/>
</dbReference>